<keyword evidence="2" id="KW-0472">Membrane</keyword>
<dbReference type="PANTHER" id="PTHR33371">
    <property type="entry name" value="INTERMEMBRANE PHOSPHOLIPID TRANSPORT SYSTEM BINDING PROTEIN MLAD-RELATED"/>
    <property type="match status" value="1"/>
</dbReference>
<keyword evidence="1" id="KW-0175">Coiled coil</keyword>
<feature type="domain" description="Mce/MlaD" evidence="3">
    <location>
        <begin position="41"/>
        <end position="117"/>
    </location>
</feature>
<reference evidence="5" key="1">
    <citation type="submission" date="2016-10" db="EMBL/GenBank/DDBJ databases">
        <authorList>
            <person name="Varghese N."/>
            <person name="Submissions S."/>
        </authorList>
    </citation>
    <scope>NUCLEOTIDE SEQUENCE [LARGE SCALE GENOMIC DNA]</scope>
    <source>
        <strain evidence="5">CGMCC 1.8704</strain>
    </source>
</reference>
<keyword evidence="2" id="KW-1133">Transmembrane helix</keyword>
<dbReference type="EMBL" id="FODN01000004">
    <property type="protein sequence ID" value="SEO19987.1"/>
    <property type="molecule type" value="Genomic_DNA"/>
</dbReference>
<keyword evidence="2" id="KW-0812">Transmembrane</keyword>
<dbReference type="AlphaFoldDB" id="A0A1H8MRM8"/>
<feature type="coiled-coil region" evidence="1">
    <location>
        <begin position="259"/>
        <end position="287"/>
    </location>
</feature>
<dbReference type="InterPro" id="IPR052336">
    <property type="entry name" value="MlaD_Phospholipid_Transporter"/>
</dbReference>
<accession>A0A1H8MRM8</accession>
<protein>
    <submittedName>
        <fullName evidence="4">Phospholipid/cholesterol/gamma-HCH transport system substrate-binding protein</fullName>
    </submittedName>
</protein>
<evidence type="ECO:0000259" key="3">
    <source>
        <dbReference type="Pfam" id="PF02470"/>
    </source>
</evidence>
<dbReference type="STRING" id="604089.SAMN04487942_2005"/>
<evidence type="ECO:0000313" key="4">
    <source>
        <dbReference type="EMBL" id="SEO19987.1"/>
    </source>
</evidence>
<gene>
    <name evidence="4" type="ORF">SAMN04487942_2005</name>
</gene>
<sequence length="295" mass="32643">MNKESGYQWKLGMFVIIGLVLFVGTIYFVGKQKNLFGSTFELYSKFNSVNGLEIGNNVRLSGINIGTVEEIEFLTDTSVVIKLVIKDEVRKYIKKDAFASISSDGLMGDKVLTISSGKNSSNIVVENNDYIASKKAVEMDDLMNGIKKSVDNASVITSEIAKFSYSMNNGNGALSKLVSDEEFGNSIKNMIGNLENSSTEFKKFTVKMNDGKGALSKLVSDERMGKVIDSSLTNVKSATKGLNEVIEAAKHNFLLRGFFNKKKKEEEKKAEEALELEEAEMKKELKIDIENDSLK</sequence>
<organism evidence="4 5">
    <name type="scientific">Flavobacterium sinopsychrotolerans</name>
    <dbReference type="NCBI Taxonomy" id="604089"/>
    <lineage>
        <taxon>Bacteria</taxon>
        <taxon>Pseudomonadati</taxon>
        <taxon>Bacteroidota</taxon>
        <taxon>Flavobacteriia</taxon>
        <taxon>Flavobacteriales</taxon>
        <taxon>Flavobacteriaceae</taxon>
        <taxon>Flavobacterium</taxon>
    </lineage>
</organism>
<dbReference type="OrthoDB" id="9771725at2"/>
<evidence type="ECO:0000256" key="1">
    <source>
        <dbReference type="SAM" id="Coils"/>
    </source>
</evidence>
<proteinExistence type="predicted"/>
<evidence type="ECO:0000256" key="2">
    <source>
        <dbReference type="SAM" id="Phobius"/>
    </source>
</evidence>
<dbReference type="InterPro" id="IPR003399">
    <property type="entry name" value="Mce/MlaD"/>
</dbReference>
<dbReference type="Pfam" id="PF02470">
    <property type="entry name" value="MlaD"/>
    <property type="match status" value="1"/>
</dbReference>
<feature type="transmembrane region" description="Helical" evidence="2">
    <location>
        <begin position="12"/>
        <end position="30"/>
    </location>
</feature>
<name>A0A1H8MRM8_9FLAO</name>
<dbReference type="PANTHER" id="PTHR33371:SF4">
    <property type="entry name" value="INTERMEMBRANE PHOSPHOLIPID TRANSPORT SYSTEM BINDING PROTEIN MLAD"/>
    <property type="match status" value="1"/>
</dbReference>
<evidence type="ECO:0000313" key="5">
    <source>
        <dbReference type="Proteomes" id="UP000198657"/>
    </source>
</evidence>
<keyword evidence="5" id="KW-1185">Reference proteome</keyword>
<dbReference type="Proteomes" id="UP000198657">
    <property type="component" value="Unassembled WGS sequence"/>
</dbReference>
<dbReference type="RefSeq" id="WP_091170254.1">
    <property type="nucleotide sequence ID" value="NZ_CBCSFM010000002.1"/>
</dbReference>